<reference evidence="1" key="1">
    <citation type="submission" date="2023-01" db="EMBL/GenBank/DDBJ databases">
        <authorList>
            <person name="Van Ghelder C."/>
            <person name="Rancurel C."/>
        </authorList>
    </citation>
    <scope>NUCLEOTIDE SEQUENCE</scope>
    <source>
        <strain evidence="1">CNCM I-4278</strain>
    </source>
</reference>
<protein>
    <submittedName>
        <fullName evidence="1">Uncharacterized protein</fullName>
    </submittedName>
</protein>
<dbReference type="Proteomes" id="UP001152607">
    <property type="component" value="Unassembled WGS sequence"/>
</dbReference>
<evidence type="ECO:0000313" key="1">
    <source>
        <dbReference type="EMBL" id="CAI6333196.1"/>
    </source>
</evidence>
<accession>A0A9W4UBJ4</accession>
<gene>
    <name evidence="1" type="ORF">PDIGIT_LOCUS6233</name>
</gene>
<name>A0A9W4UBJ4_9PLEO</name>
<organism evidence="1 2">
    <name type="scientific">Periconia digitata</name>
    <dbReference type="NCBI Taxonomy" id="1303443"/>
    <lineage>
        <taxon>Eukaryota</taxon>
        <taxon>Fungi</taxon>
        <taxon>Dikarya</taxon>
        <taxon>Ascomycota</taxon>
        <taxon>Pezizomycotina</taxon>
        <taxon>Dothideomycetes</taxon>
        <taxon>Pleosporomycetidae</taxon>
        <taxon>Pleosporales</taxon>
        <taxon>Massarineae</taxon>
        <taxon>Periconiaceae</taxon>
        <taxon>Periconia</taxon>
    </lineage>
</organism>
<dbReference type="EMBL" id="CAOQHR010000004">
    <property type="protein sequence ID" value="CAI6333196.1"/>
    <property type="molecule type" value="Genomic_DNA"/>
</dbReference>
<proteinExistence type="predicted"/>
<keyword evidence="2" id="KW-1185">Reference proteome</keyword>
<evidence type="ECO:0000313" key="2">
    <source>
        <dbReference type="Proteomes" id="UP001152607"/>
    </source>
</evidence>
<comment type="caution">
    <text evidence="1">The sequence shown here is derived from an EMBL/GenBank/DDBJ whole genome shotgun (WGS) entry which is preliminary data.</text>
</comment>
<sequence>MDFALNGISIFFTQHQSEVVSVHKYSKGKNLLARLNRQPGLPSWITLNKQVFHEVLDYLHRDSVFFVNLLRGTTLPNSNVGLSIDRARNIEQHRDGCLHLHTCSRQEHDVDDDDDILSYRIHPLISTKRERWGQALDLFTRQSSLRSLSLNFRLLNLPTSLSSFGFEEVDFVALFDSIGRCCIGKGLMHLRFFVHETRTGRWASEHRIPVMDVTIEELQRIAQSAVQGPGVKTSL</sequence>
<dbReference type="AlphaFoldDB" id="A0A9W4UBJ4"/>